<dbReference type="AlphaFoldDB" id="A0A1A9ZBT2"/>
<evidence type="ECO:0000313" key="2">
    <source>
        <dbReference type="EnsemblMetazoa" id="GPAI009864-PA"/>
    </source>
</evidence>
<organism evidence="2 3">
    <name type="scientific">Glossina pallidipes</name>
    <name type="common">Tsetse fly</name>
    <dbReference type="NCBI Taxonomy" id="7398"/>
    <lineage>
        <taxon>Eukaryota</taxon>
        <taxon>Metazoa</taxon>
        <taxon>Ecdysozoa</taxon>
        <taxon>Arthropoda</taxon>
        <taxon>Hexapoda</taxon>
        <taxon>Insecta</taxon>
        <taxon>Pterygota</taxon>
        <taxon>Neoptera</taxon>
        <taxon>Endopterygota</taxon>
        <taxon>Diptera</taxon>
        <taxon>Brachycera</taxon>
        <taxon>Muscomorpha</taxon>
        <taxon>Hippoboscoidea</taxon>
        <taxon>Glossinidae</taxon>
        <taxon>Glossina</taxon>
    </lineage>
</organism>
<dbReference type="VEuPathDB" id="VectorBase:GPAI009864"/>
<keyword evidence="1" id="KW-0732">Signal</keyword>
<dbReference type="EnsemblMetazoa" id="GPAI009864-RA">
    <property type="protein sequence ID" value="GPAI009864-PA"/>
    <property type="gene ID" value="GPAI009864"/>
</dbReference>
<feature type="chain" id="PRO_5008402763" description="Secreted protein" evidence="1">
    <location>
        <begin position="25"/>
        <end position="83"/>
    </location>
</feature>
<evidence type="ECO:0000313" key="3">
    <source>
        <dbReference type="Proteomes" id="UP000092445"/>
    </source>
</evidence>
<accession>A0A1A9ZBT2</accession>
<sequence length="83" mass="9643">MRHHHHHHHHHHHQLIAGLRGLRASCTLWLAETVALLDGDDSHFFCNFTKDRTRPSSKVVIKLLPQRELQTVNAFFANTNHSI</sequence>
<dbReference type="Proteomes" id="UP000092445">
    <property type="component" value="Unassembled WGS sequence"/>
</dbReference>
<proteinExistence type="predicted"/>
<feature type="signal peptide" evidence="1">
    <location>
        <begin position="1"/>
        <end position="24"/>
    </location>
</feature>
<protein>
    <recommendedName>
        <fullName evidence="4">Secreted protein</fullName>
    </recommendedName>
</protein>
<evidence type="ECO:0000256" key="1">
    <source>
        <dbReference type="SAM" id="SignalP"/>
    </source>
</evidence>
<evidence type="ECO:0008006" key="4">
    <source>
        <dbReference type="Google" id="ProtNLM"/>
    </source>
</evidence>
<keyword evidence="3" id="KW-1185">Reference proteome</keyword>
<reference evidence="2" key="2">
    <citation type="submission" date="2020-05" db="UniProtKB">
        <authorList>
            <consortium name="EnsemblMetazoa"/>
        </authorList>
    </citation>
    <scope>IDENTIFICATION</scope>
    <source>
        <strain evidence="2">IAEA</strain>
    </source>
</reference>
<reference evidence="3" key="1">
    <citation type="submission" date="2014-03" db="EMBL/GenBank/DDBJ databases">
        <authorList>
            <person name="Aksoy S."/>
            <person name="Warren W."/>
            <person name="Wilson R.K."/>
        </authorList>
    </citation>
    <scope>NUCLEOTIDE SEQUENCE [LARGE SCALE GENOMIC DNA]</scope>
    <source>
        <strain evidence="3">IAEA</strain>
    </source>
</reference>
<name>A0A1A9ZBT2_GLOPL</name>